<dbReference type="PANTHER" id="PTHR22912">
    <property type="entry name" value="DISULFIDE OXIDOREDUCTASE"/>
    <property type="match status" value="1"/>
</dbReference>
<dbReference type="KEGG" id="sazo:D1868_09990"/>
<keyword evidence="7" id="KW-1015">Disulfide bond</keyword>
<evidence type="ECO:0000256" key="5">
    <source>
        <dbReference type="ARBA" id="ARBA00023002"/>
    </source>
</evidence>
<dbReference type="Gene3D" id="3.30.390.30">
    <property type="match status" value="1"/>
</dbReference>
<dbReference type="InterPro" id="IPR050151">
    <property type="entry name" value="Class-I_Pyr_Nuc-Dis_Oxidored"/>
</dbReference>
<dbReference type="GO" id="GO:0004148">
    <property type="term" value="F:dihydrolipoyl dehydrogenase (NADH) activity"/>
    <property type="evidence" value="ECO:0007669"/>
    <property type="project" value="TreeGrafter"/>
</dbReference>
<evidence type="ECO:0000256" key="4">
    <source>
        <dbReference type="ARBA" id="ARBA00022827"/>
    </source>
</evidence>
<keyword evidence="13" id="KW-1185">Reference proteome</keyword>
<evidence type="ECO:0000313" key="13">
    <source>
        <dbReference type="Proteomes" id="UP000423396"/>
    </source>
</evidence>
<organism evidence="12 13">
    <name type="scientific">Stygiolobus azoricus</name>
    <dbReference type="NCBI Taxonomy" id="41675"/>
    <lineage>
        <taxon>Archaea</taxon>
        <taxon>Thermoproteota</taxon>
        <taxon>Thermoprotei</taxon>
        <taxon>Sulfolobales</taxon>
        <taxon>Sulfolobaceae</taxon>
        <taxon>Stygiolobus</taxon>
    </lineage>
</organism>
<dbReference type="InterPro" id="IPR001100">
    <property type="entry name" value="Pyr_nuc-diS_OxRdtase"/>
</dbReference>
<dbReference type="PANTHER" id="PTHR22912:SF151">
    <property type="entry name" value="DIHYDROLIPOYL DEHYDROGENASE, MITOCHONDRIAL"/>
    <property type="match status" value="1"/>
</dbReference>
<dbReference type="Gene3D" id="3.50.50.60">
    <property type="entry name" value="FAD/NAD(P)-binding domain"/>
    <property type="match status" value="2"/>
</dbReference>
<dbReference type="InterPro" id="IPR036188">
    <property type="entry name" value="FAD/NAD-bd_sf"/>
</dbReference>
<dbReference type="InterPro" id="IPR012999">
    <property type="entry name" value="Pyr_OxRdtase_I_AS"/>
</dbReference>
<dbReference type="OrthoDB" id="27922at2157"/>
<dbReference type="Pfam" id="PF07992">
    <property type="entry name" value="Pyr_redox_2"/>
    <property type="match status" value="1"/>
</dbReference>
<reference evidence="12 13" key="1">
    <citation type="submission" date="2019-10" db="EMBL/GenBank/DDBJ databases">
        <title>Genome Sequences from Six Type Strain Members of the Archaeal Family Sulfolobaceae: Acidianus ambivalens, Acidianus infernus, Metallosphaera prunae, Stygiolobus azoricus, Sulfolobus metallicus, and Sulfurisphaera ohwakuensis.</title>
        <authorList>
            <person name="Counts J.A."/>
            <person name="Kelly R.M."/>
        </authorList>
    </citation>
    <scope>NUCLEOTIDE SEQUENCE [LARGE SCALE GENOMIC DNA]</scope>
    <source>
        <strain evidence="12 13">FC6</strain>
    </source>
</reference>
<evidence type="ECO:0000256" key="2">
    <source>
        <dbReference type="ARBA" id="ARBA00007532"/>
    </source>
</evidence>
<keyword evidence="4 9" id="KW-0274">FAD</keyword>
<dbReference type="SUPFAM" id="SSF55424">
    <property type="entry name" value="FAD/NAD-linked reductases, dimerisation (C-terminal) domain"/>
    <property type="match status" value="1"/>
</dbReference>
<dbReference type="AlphaFoldDB" id="A0A650CRC0"/>
<keyword evidence="5 9" id="KW-0560">Oxidoreductase</keyword>
<gene>
    <name evidence="12" type="ORF">D1868_09990</name>
</gene>
<comment type="cofactor">
    <cofactor evidence="1">
        <name>FAD</name>
        <dbReference type="ChEBI" id="CHEBI:57692"/>
    </cofactor>
</comment>
<comment type="similarity">
    <text evidence="2 9">Belongs to the class-I pyridine nucleotide-disulfide oxidoreductase family.</text>
</comment>
<dbReference type="GeneID" id="42799403"/>
<dbReference type="SUPFAM" id="SSF51905">
    <property type="entry name" value="FAD/NAD(P)-binding domain"/>
    <property type="match status" value="1"/>
</dbReference>
<proteinExistence type="inferred from homology"/>
<dbReference type="GO" id="GO:0006103">
    <property type="term" value="P:2-oxoglutarate metabolic process"/>
    <property type="evidence" value="ECO:0007669"/>
    <property type="project" value="TreeGrafter"/>
</dbReference>
<evidence type="ECO:0000256" key="1">
    <source>
        <dbReference type="ARBA" id="ARBA00001974"/>
    </source>
</evidence>
<keyword evidence="6" id="KW-0520">NAD</keyword>
<dbReference type="Pfam" id="PF02852">
    <property type="entry name" value="Pyr_redox_dim"/>
    <property type="match status" value="1"/>
</dbReference>
<feature type="domain" description="FAD/NAD(P)-binding" evidence="11">
    <location>
        <begin position="3"/>
        <end position="307"/>
    </location>
</feature>
<protein>
    <submittedName>
        <fullName evidence="12">FAD-binding protein</fullName>
    </submittedName>
</protein>
<evidence type="ECO:0000259" key="11">
    <source>
        <dbReference type="Pfam" id="PF07992"/>
    </source>
</evidence>
<sequence>MDFDVAIIGGGTAGYTAGVLLGRRGKRVVVIEKENIGGTCVNYGCVPSIFLSELSFLYSRLKEIGDYKGIIISVSLDGSTFFRKRDEIIEYLRSAGEGLIKSSGGEIIRGEAEILGKNELSVNGEKISARNIIIASGSKPNTPSIEGVENAISEDEAVRLDRVPSSMVVIGGGVAGTEIAQIFAKLGSSVTLLSRGKVLKEIEEETRHVLMNGLDFDGVNVVEGVTPKKIKDGKVITDKGEYEGEIIVYATGRMPSIPKGTQKIGIETTRNGIIVNRRLETSIKGIYAIGDVIDKENRVAHLAYMEAIVASLNILGSCEEMDYEGTPQVIYTDPQIGIVGDKRKVEKFVKFPYAANTRAIIRGFREGFSAIGIDKNGTVVYSEIVGDSAEELVNLLALAVRKRLTIRDLAFSIFAHPSLSEVVLNAARDEFDLDVDNYK</sequence>
<evidence type="ECO:0000256" key="3">
    <source>
        <dbReference type="ARBA" id="ARBA00022630"/>
    </source>
</evidence>
<keyword evidence="8 9" id="KW-0676">Redox-active center</keyword>
<dbReference type="PRINTS" id="PR00411">
    <property type="entry name" value="PNDRDTASEI"/>
</dbReference>
<evidence type="ECO:0000256" key="8">
    <source>
        <dbReference type="ARBA" id="ARBA00023284"/>
    </source>
</evidence>
<dbReference type="EMBL" id="CP045483">
    <property type="protein sequence ID" value="QGR20285.1"/>
    <property type="molecule type" value="Genomic_DNA"/>
</dbReference>
<feature type="domain" description="Pyridine nucleotide-disulphide oxidoreductase dimerisation" evidence="10">
    <location>
        <begin position="326"/>
        <end position="426"/>
    </location>
</feature>
<evidence type="ECO:0000313" key="12">
    <source>
        <dbReference type="EMBL" id="QGR20285.1"/>
    </source>
</evidence>
<evidence type="ECO:0000256" key="9">
    <source>
        <dbReference type="RuleBase" id="RU003691"/>
    </source>
</evidence>
<dbReference type="PRINTS" id="PR00368">
    <property type="entry name" value="FADPNR"/>
</dbReference>
<name>A0A650CRC0_9CREN</name>
<dbReference type="RefSeq" id="WP_156007735.1">
    <property type="nucleotide sequence ID" value="NZ_CP045483.1"/>
</dbReference>
<dbReference type="InterPro" id="IPR004099">
    <property type="entry name" value="Pyr_nucl-diS_OxRdtase_dimer"/>
</dbReference>
<keyword evidence="3 9" id="KW-0285">Flavoprotein</keyword>
<dbReference type="GO" id="GO:0050660">
    <property type="term" value="F:flavin adenine dinucleotide binding"/>
    <property type="evidence" value="ECO:0007669"/>
    <property type="project" value="TreeGrafter"/>
</dbReference>
<evidence type="ECO:0000256" key="7">
    <source>
        <dbReference type="ARBA" id="ARBA00023157"/>
    </source>
</evidence>
<evidence type="ECO:0000256" key="6">
    <source>
        <dbReference type="ARBA" id="ARBA00023027"/>
    </source>
</evidence>
<dbReference type="PIRSF" id="PIRSF000350">
    <property type="entry name" value="Mercury_reductase_MerA"/>
    <property type="match status" value="1"/>
</dbReference>
<accession>A0A650CRC0</accession>
<dbReference type="InterPro" id="IPR023753">
    <property type="entry name" value="FAD/NAD-binding_dom"/>
</dbReference>
<dbReference type="Proteomes" id="UP000423396">
    <property type="component" value="Chromosome"/>
</dbReference>
<dbReference type="InterPro" id="IPR016156">
    <property type="entry name" value="FAD/NAD-linked_Rdtase_dimer_sf"/>
</dbReference>
<evidence type="ECO:0000259" key="10">
    <source>
        <dbReference type="Pfam" id="PF02852"/>
    </source>
</evidence>
<dbReference type="PROSITE" id="PS00076">
    <property type="entry name" value="PYRIDINE_REDOX_1"/>
    <property type="match status" value="1"/>
</dbReference>